<evidence type="ECO:0000256" key="2">
    <source>
        <dbReference type="ARBA" id="ARBA00009645"/>
    </source>
</evidence>
<comment type="caution">
    <text evidence="12">The sequence shown here is derived from an EMBL/GenBank/DDBJ whole genome shotgun (WGS) entry which is preliminary data.</text>
</comment>
<evidence type="ECO:0000259" key="11">
    <source>
        <dbReference type="Pfam" id="PF14932"/>
    </source>
</evidence>
<feature type="region of interest" description="Disordered" evidence="10">
    <location>
        <begin position="129"/>
        <end position="154"/>
    </location>
</feature>
<gene>
    <name evidence="12" type="ORF">CKAH01_15554</name>
</gene>
<dbReference type="AlphaFoldDB" id="A0AAD9YI08"/>
<evidence type="ECO:0000256" key="1">
    <source>
        <dbReference type="ARBA" id="ARBA00004186"/>
    </source>
</evidence>
<accession>A0AAD9YI08</accession>
<dbReference type="GO" id="GO:0005874">
    <property type="term" value="C:microtubule"/>
    <property type="evidence" value="ECO:0007669"/>
    <property type="project" value="UniProtKB-KW"/>
</dbReference>
<reference evidence="12" key="1">
    <citation type="submission" date="2023-02" db="EMBL/GenBank/DDBJ databases">
        <title>Colletotrichum kahawae CIFC_Que2 genome sequencing and assembly.</title>
        <authorList>
            <person name="Baroncelli R."/>
        </authorList>
    </citation>
    <scope>NUCLEOTIDE SEQUENCE</scope>
    <source>
        <strain evidence="12">CIFC_Que2</strain>
    </source>
</reference>
<keyword evidence="3" id="KW-0963">Cytoplasm</keyword>
<dbReference type="EMBL" id="VYYT01000127">
    <property type="protein sequence ID" value="KAK2765805.1"/>
    <property type="molecule type" value="Genomic_DNA"/>
</dbReference>
<keyword evidence="5" id="KW-0493">Microtubule</keyword>
<keyword evidence="6" id="KW-0498">Mitosis</keyword>
<evidence type="ECO:0000256" key="10">
    <source>
        <dbReference type="SAM" id="MobiDB-lite"/>
    </source>
</evidence>
<name>A0AAD9YI08_COLKA</name>
<keyword evidence="13" id="KW-1185">Reference proteome</keyword>
<comment type="similarity">
    <text evidence="2">Belongs to the HAUS3 family.</text>
</comment>
<dbReference type="Pfam" id="PF14932">
    <property type="entry name" value="HAUS-augmin3"/>
    <property type="match status" value="1"/>
</dbReference>
<keyword evidence="4" id="KW-0132">Cell division</keyword>
<evidence type="ECO:0000256" key="4">
    <source>
        <dbReference type="ARBA" id="ARBA00022618"/>
    </source>
</evidence>
<feature type="domain" description="HAUS augmin-like complex subunit 3 N-terminal" evidence="11">
    <location>
        <begin position="83"/>
        <end position="189"/>
    </location>
</feature>
<proteinExistence type="inferred from homology"/>
<dbReference type="Gene3D" id="6.10.250.1080">
    <property type="match status" value="1"/>
</dbReference>
<evidence type="ECO:0000313" key="13">
    <source>
        <dbReference type="Proteomes" id="UP001281614"/>
    </source>
</evidence>
<keyword evidence="9" id="KW-0131">Cell cycle</keyword>
<dbReference type="InterPro" id="IPR032733">
    <property type="entry name" value="HAUS3_N"/>
</dbReference>
<evidence type="ECO:0000256" key="9">
    <source>
        <dbReference type="ARBA" id="ARBA00023306"/>
    </source>
</evidence>
<sequence>MSGVGSKNHERKRLRDECREALKSHIFEKTGLDVQASEVRLKTCPNDPYVWEYPPEMEHLFSRQLSECSVGPLRKLCEEVGRSFEARSKENEACGGFSSRIESLSKELESLESRHAELSKHHNALVERNKELELQDEKLQKKSGELEDRNDELQRQNERLEARFNDQSAEAAHLFEYIREFSNDIQSFWPLLGSQEPETGGTGMEEGSG</sequence>
<evidence type="ECO:0000256" key="5">
    <source>
        <dbReference type="ARBA" id="ARBA00022701"/>
    </source>
</evidence>
<evidence type="ECO:0000256" key="3">
    <source>
        <dbReference type="ARBA" id="ARBA00022490"/>
    </source>
</evidence>
<dbReference type="GO" id="GO:0051301">
    <property type="term" value="P:cell division"/>
    <property type="evidence" value="ECO:0007669"/>
    <property type="project" value="UniProtKB-KW"/>
</dbReference>
<comment type="subcellular location">
    <subcellularLocation>
        <location evidence="1">Cytoplasm</location>
        <location evidence="1">Cytoskeleton</location>
        <location evidence="1">Spindle</location>
    </subcellularLocation>
</comment>
<keyword evidence="8" id="KW-0206">Cytoskeleton</keyword>
<dbReference type="Proteomes" id="UP001281614">
    <property type="component" value="Unassembled WGS sequence"/>
</dbReference>
<organism evidence="12 13">
    <name type="scientific">Colletotrichum kahawae</name>
    <name type="common">Coffee berry disease fungus</name>
    <dbReference type="NCBI Taxonomy" id="34407"/>
    <lineage>
        <taxon>Eukaryota</taxon>
        <taxon>Fungi</taxon>
        <taxon>Dikarya</taxon>
        <taxon>Ascomycota</taxon>
        <taxon>Pezizomycotina</taxon>
        <taxon>Sordariomycetes</taxon>
        <taxon>Hypocreomycetidae</taxon>
        <taxon>Glomerellales</taxon>
        <taxon>Glomerellaceae</taxon>
        <taxon>Colletotrichum</taxon>
        <taxon>Colletotrichum gloeosporioides species complex</taxon>
    </lineage>
</organism>
<dbReference type="SUPFAM" id="SSF90257">
    <property type="entry name" value="Myosin rod fragments"/>
    <property type="match status" value="1"/>
</dbReference>
<dbReference type="GO" id="GO:0005819">
    <property type="term" value="C:spindle"/>
    <property type="evidence" value="ECO:0007669"/>
    <property type="project" value="UniProtKB-SubCell"/>
</dbReference>
<protein>
    <recommendedName>
        <fullName evidence="11">HAUS augmin-like complex subunit 3 N-terminal domain-containing protein</fullName>
    </recommendedName>
</protein>
<evidence type="ECO:0000256" key="8">
    <source>
        <dbReference type="ARBA" id="ARBA00023212"/>
    </source>
</evidence>
<evidence type="ECO:0000256" key="7">
    <source>
        <dbReference type="ARBA" id="ARBA00023054"/>
    </source>
</evidence>
<evidence type="ECO:0000256" key="6">
    <source>
        <dbReference type="ARBA" id="ARBA00022776"/>
    </source>
</evidence>
<keyword evidence="7" id="KW-0175">Coiled coil</keyword>
<evidence type="ECO:0000313" key="12">
    <source>
        <dbReference type="EMBL" id="KAK2765805.1"/>
    </source>
</evidence>